<accession>F8FPB1</accession>
<dbReference type="AlphaFoldDB" id="F8FPB1"/>
<name>F8FPB1_PAEMK</name>
<sequence length="65" mass="7136">MRIPFHSLVLIAVRLPVHSSLFAFQPGMDQPVRMQPKRSIGAALQQCADFNLFNGSGIGGDVNKR</sequence>
<reference evidence="1 2" key="2">
    <citation type="journal article" date="2013" name="Genome Announc.">
        <title>Genome Sequence of Growth-Improving Paenibacillus mucilaginosus Strain KNP414.</title>
        <authorList>
            <person name="Lu J.J."/>
            <person name="Wang J.F."/>
            <person name="Hu X.F."/>
        </authorList>
    </citation>
    <scope>NUCLEOTIDE SEQUENCE [LARGE SCALE GENOMIC DNA]</scope>
    <source>
        <strain evidence="1 2">KNP414</strain>
    </source>
</reference>
<dbReference type="KEGG" id="pms:KNP414_00436"/>
<evidence type="ECO:0000313" key="1">
    <source>
        <dbReference type="EMBL" id="AEI39061.1"/>
    </source>
</evidence>
<evidence type="ECO:0000313" key="2">
    <source>
        <dbReference type="Proteomes" id="UP000006620"/>
    </source>
</evidence>
<dbReference type="PATRIC" id="fig|1036673.3.peg.387"/>
<reference evidence="2" key="1">
    <citation type="submission" date="2011-06" db="EMBL/GenBank/DDBJ databases">
        <title>Complete genome sequence of Paenibacillus mucilaginosus KNP414.</title>
        <authorList>
            <person name="Wang J."/>
            <person name="Hu S."/>
            <person name="Hu X."/>
            <person name="Zhang B."/>
            <person name="Dong D."/>
            <person name="Zhang S."/>
            <person name="Zhao K."/>
            <person name="Wu D."/>
        </authorList>
    </citation>
    <scope>NUCLEOTIDE SEQUENCE [LARGE SCALE GENOMIC DNA]</scope>
    <source>
        <strain evidence="2">KNP414</strain>
    </source>
</reference>
<protein>
    <submittedName>
        <fullName evidence="1">Uncharacterized protein</fullName>
    </submittedName>
</protein>
<dbReference type="HOGENOM" id="CLU_2845646_0_0_9"/>
<dbReference type="EMBL" id="CP002869">
    <property type="protein sequence ID" value="AEI39061.1"/>
    <property type="molecule type" value="Genomic_DNA"/>
</dbReference>
<gene>
    <name evidence="1" type="ordered locus">KNP414_00436</name>
</gene>
<organism evidence="1 2">
    <name type="scientific">Paenibacillus mucilaginosus (strain KNP414)</name>
    <dbReference type="NCBI Taxonomy" id="1036673"/>
    <lineage>
        <taxon>Bacteria</taxon>
        <taxon>Bacillati</taxon>
        <taxon>Bacillota</taxon>
        <taxon>Bacilli</taxon>
        <taxon>Bacillales</taxon>
        <taxon>Paenibacillaceae</taxon>
        <taxon>Paenibacillus</taxon>
    </lineage>
</organism>
<dbReference type="Proteomes" id="UP000006620">
    <property type="component" value="Chromosome"/>
</dbReference>
<proteinExistence type="predicted"/>